<dbReference type="AlphaFoldDB" id="A0A9P5VLY0"/>
<gene>
    <name evidence="2" type="ORF">BG006_005771</name>
</gene>
<evidence type="ECO:0000313" key="2">
    <source>
        <dbReference type="EMBL" id="KAF9331348.1"/>
    </source>
</evidence>
<feature type="transmembrane region" description="Helical" evidence="1">
    <location>
        <begin position="96"/>
        <end position="129"/>
    </location>
</feature>
<comment type="caution">
    <text evidence="2">The sequence shown here is derived from an EMBL/GenBank/DDBJ whole genome shotgun (WGS) entry which is preliminary data.</text>
</comment>
<feature type="transmembrane region" description="Helical" evidence="1">
    <location>
        <begin position="56"/>
        <end position="76"/>
    </location>
</feature>
<keyword evidence="1" id="KW-1133">Transmembrane helix</keyword>
<keyword evidence="1" id="KW-0472">Membrane</keyword>
<dbReference type="Proteomes" id="UP000696485">
    <property type="component" value="Unassembled WGS sequence"/>
</dbReference>
<keyword evidence="1" id="KW-0812">Transmembrane</keyword>
<reference evidence="2" key="1">
    <citation type="journal article" date="2020" name="Fungal Divers.">
        <title>Resolving the Mortierellaceae phylogeny through synthesis of multi-gene phylogenetics and phylogenomics.</title>
        <authorList>
            <person name="Vandepol N."/>
            <person name="Liber J."/>
            <person name="Desiro A."/>
            <person name="Na H."/>
            <person name="Kennedy M."/>
            <person name="Barry K."/>
            <person name="Grigoriev I.V."/>
            <person name="Miller A.N."/>
            <person name="O'Donnell K."/>
            <person name="Stajich J.E."/>
            <person name="Bonito G."/>
        </authorList>
    </citation>
    <scope>NUCLEOTIDE SEQUENCE</scope>
    <source>
        <strain evidence="2">NVP1</strain>
    </source>
</reference>
<proteinExistence type="predicted"/>
<evidence type="ECO:0000313" key="3">
    <source>
        <dbReference type="Proteomes" id="UP000696485"/>
    </source>
</evidence>
<accession>A0A9P5VLY0</accession>
<evidence type="ECO:0000256" key="1">
    <source>
        <dbReference type="SAM" id="Phobius"/>
    </source>
</evidence>
<sequence>MSLMADAADYASVEAVQGTRYVLGVLPELHIYDNYVAPVVYYFDKKDRASPWVVRVALRGVVVAALVPLVALFGFLSMINFTCLCVTGLAMGVMEAGFVAVAMATLVPMACVGVGCLATVGCGCLLVWLGVKAAVAGVKAVVAGAQ</sequence>
<organism evidence="2 3">
    <name type="scientific">Podila minutissima</name>
    <dbReference type="NCBI Taxonomy" id="64525"/>
    <lineage>
        <taxon>Eukaryota</taxon>
        <taxon>Fungi</taxon>
        <taxon>Fungi incertae sedis</taxon>
        <taxon>Mucoromycota</taxon>
        <taxon>Mortierellomycotina</taxon>
        <taxon>Mortierellomycetes</taxon>
        <taxon>Mortierellales</taxon>
        <taxon>Mortierellaceae</taxon>
        <taxon>Podila</taxon>
    </lineage>
</organism>
<dbReference type="EMBL" id="JAAAUY010000328">
    <property type="protein sequence ID" value="KAF9331348.1"/>
    <property type="molecule type" value="Genomic_DNA"/>
</dbReference>
<keyword evidence="3" id="KW-1185">Reference proteome</keyword>
<name>A0A9P5VLY0_9FUNG</name>
<protein>
    <submittedName>
        <fullName evidence="2">Uncharacterized protein</fullName>
    </submittedName>
</protein>